<feature type="signal peptide" evidence="1">
    <location>
        <begin position="1"/>
        <end position="15"/>
    </location>
</feature>
<name>A0A8J2JDC3_9HEXA</name>
<evidence type="ECO:0008006" key="4">
    <source>
        <dbReference type="Google" id="ProtNLM"/>
    </source>
</evidence>
<dbReference type="EMBL" id="CAJVCH010050522">
    <property type="protein sequence ID" value="CAG7718060.1"/>
    <property type="molecule type" value="Genomic_DNA"/>
</dbReference>
<dbReference type="Proteomes" id="UP000708208">
    <property type="component" value="Unassembled WGS sequence"/>
</dbReference>
<evidence type="ECO:0000256" key="1">
    <source>
        <dbReference type="SAM" id="SignalP"/>
    </source>
</evidence>
<organism evidence="2 3">
    <name type="scientific">Allacma fusca</name>
    <dbReference type="NCBI Taxonomy" id="39272"/>
    <lineage>
        <taxon>Eukaryota</taxon>
        <taxon>Metazoa</taxon>
        <taxon>Ecdysozoa</taxon>
        <taxon>Arthropoda</taxon>
        <taxon>Hexapoda</taxon>
        <taxon>Collembola</taxon>
        <taxon>Symphypleona</taxon>
        <taxon>Sminthuridae</taxon>
        <taxon>Allacma</taxon>
    </lineage>
</organism>
<feature type="chain" id="PRO_5035182408" description="Glycine-rich protein" evidence="1">
    <location>
        <begin position="16"/>
        <end position="43"/>
    </location>
</feature>
<sequence length="43" mass="3981">MKVFIVLALASAAVAFPQYGPYNRGIGGGAGASAAAGAGGRGG</sequence>
<reference evidence="2" key="1">
    <citation type="submission" date="2021-06" db="EMBL/GenBank/DDBJ databases">
        <authorList>
            <person name="Hodson N. C."/>
            <person name="Mongue J. A."/>
            <person name="Jaron S. K."/>
        </authorList>
    </citation>
    <scope>NUCLEOTIDE SEQUENCE</scope>
</reference>
<protein>
    <recommendedName>
        <fullName evidence="4">Glycine-rich protein</fullName>
    </recommendedName>
</protein>
<keyword evidence="3" id="KW-1185">Reference proteome</keyword>
<dbReference type="AlphaFoldDB" id="A0A8J2JDC3"/>
<gene>
    <name evidence="2" type="ORF">AFUS01_LOCUS7483</name>
</gene>
<keyword evidence="1" id="KW-0732">Signal</keyword>
<proteinExistence type="predicted"/>
<comment type="caution">
    <text evidence="2">The sequence shown here is derived from an EMBL/GenBank/DDBJ whole genome shotgun (WGS) entry which is preliminary data.</text>
</comment>
<evidence type="ECO:0000313" key="2">
    <source>
        <dbReference type="EMBL" id="CAG7718060.1"/>
    </source>
</evidence>
<feature type="non-terminal residue" evidence="2">
    <location>
        <position position="1"/>
    </location>
</feature>
<accession>A0A8J2JDC3</accession>
<evidence type="ECO:0000313" key="3">
    <source>
        <dbReference type="Proteomes" id="UP000708208"/>
    </source>
</evidence>